<evidence type="ECO:0000313" key="2">
    <source>
        <dbReference type="Proteomes" id="UP000814140"/>
    </source>
</evidence>
<protein>
    <submittedName>
        <fullName evidence="1">Uncharacterized protein</fullName>
    </submittedName>
</protein>
<proteinExistence type="predicted"/>
<dbReference type="Proteomes" id="UP000814140">
    <property type="component" value="Unassembled WGS sequence"/>
</dbReference>
<dbReference type="EMBL" id="MU277236">
    <property type="protein sequence ID" value="KAI0058326.1"/>
    <property type="molecule type" value="Genomic_DNA"/>
</dbReference>
<keyword evidence="2" id="KW-1185">Reference proteome</keyword>
<name>A0ACB8SRH1_9AGAM</name>
<comment type="caution">
    <text evidence="1">The sequence shown here is derived from an EMBL/GenBank/DDBJ whole genome shotgun (WGS) entry which is preliminary data.</text>
</comment>
<gene>
    <name evidence="1" type="ORF">BV25DRAFT_1282683</name>
</gene>
<accession>A0ACB8SRH1</accession>
<sequence length="236" mass="26554">MPPTKSSRTALSRHSAFLAMSSTPYQSRQTPRSDSRDDTSTPSPKKRRQPLQDLNAQPSTPSSSRRPAHTRTDAALSPRRAPASPTKQRKQGDDGVFPPISRPRLLSQQLHPSPTRTPRTKPQSSCGEPGPFYLLEEVQKGGYSSAYAVRDEATGRVLCLKSVKKQMVVEHDHYRRAIMREIEAYQRVAMCGESPYVMQLHAVFQTEETVYFAMVRRHAAACRVLLNFCLWIFVGV</sequence>
<organism evidence="1 2">
    <name type="scientific">Artomyces pyxidatus</name>
    <dbReference type="NCBI Taxonomy" id="48021"/>
    <lineage>
        <taxon>Eukaryota</taxon>
        <taxon>Fungi</taxon>
        <taxon>Dikarya</taxon>
        <taxon>Basidiomycota</taxon>
        <taxon>Agaricomycotina</taxon>
        <taxon>Agaricomycetes</taxon>
        <taxon>Russulales</taxon>
        <taxon>Auriscalpiaceae</taxon>
        <taxon>Artomyces</taxon>
    </lineage>
</organism>
<reference evidence="1" key="2">
    <citation type="journal article" date="2022" name="New Phytol.">
        <title>Evolutionary transition to the ectomycorrhizal habit in the genomes of a hyperdiverse lineage of mushroom-forming fungi.</title>
        <authorList>
            <person name="Looney B."/>
            <person name="Miyauchi S."/>
            <person name="Morin E."/>
            <person name="Drula E."/>
            <person name="Courty P.E."/>
            <person name="Kohler A."/>
            <person name="Kuo A."/>
            <person name="LaButti K."/>
            <person name="Pangilinan J."/>
            <person name="Lipzen A."/>
            <person name="Riley R."/>
            <person name="Andreopoulos W."/>
            <person name="He G."/>
            <person name="Johnson J."/>
            <person name="Nolan M."/>
            <person name="Tritt A."/>
            <person name="Barry K.W."/>
            <person name="Grigoriev I.V."/>
            <person name="Nagy L.G."/>
            <person name="Hibbett D."/>
            <person name="Henrissat B."/>
            <person name="Matheny P.B."/>
            <person name="Labbe J."/>
            <person name="Martin F.M."/>
        </authorList>
    </citation>
    <scope>NUCLEOTIDE SEQUENCE</scope>
    <source>
        <strain evidence="1">HHB10654</strain>
    </source>
</reference>
<reference evidence="1" key="1">
    <citation type="submission" date="2021-03" db="EMBL/GenBank/DDBJ databases">
        <authorList>
            <consortium name="DOE Joint Genome Institute"/>
            <person name="Ahrendt S."/>
            <person name="Looney B.P."/>
            <person name="Miyauchi S."/>
            <person name="Morin E."/>
            <person name="Drula E."/>
            <person name="Courty P.E."/>
            <person name="Chicoki N."/>
            <person name="Fauchery L."/>
            <person name="Kohler A."/>
            <person name="Kuo A."/>
            <person name="Labutti K."/>
            <person name="Pangilinan J."/>
            <person name="Lipzen A."/>
            <person name="Riley R."/>
            <person name="Andreopoulos W."/>
            <person name="He G."/>
            <person name="Johnson J."/>
            <person name="Barry K.W."/>
            <person name="Grigoriev I.V."/>
            <person name="Nagy L."/>
            <person name="Hibbett D."/>
            <person name="Henrissat B."/>
            <person name="Matheny P.B."/>
            <person name="Labbe J."/>
            <person name="Martin F."/>
        </authorList>
    </citation>
    <scope>NUCLEOTIDE SEQUENCE</scope>
    <source>
        <strain evidence="1">HHB10654</strain>
    </source>
</reference>
<evidence type="ECO:0000313" key="1">
    <source>
        <dbReference type="EMBL" id="KAI0058326.1"/>
    </source>
</evidence>